<proteinExistence type="predicted"/>
<protein>
    <submittedName>
        <fullName evidence="2">Protein slowmo</fullName>
    </submittedName>
</protein>
<keyword evidence="3" id="KW-1185">Reference proteome</keyword>
<dbReference type="InterPro" id="IPR006797">
    <property type="entry name" value="PRELI/MSF1_dom"/>
</dbReference>
<evidence type="ECO:0000259" key="1">
    <source>
        <dbReference type="PROSITE" id="PS50904"/>
    </source>
</evidence>
<dbReference type="OrthoDB" id="407630at2759"/>
<reference evidence="2 3" key="1">
    <citation type="journal article" date="2019" name="PLoS Biol.">
        <title>Sex chromosomes control vertical transmission of feminizing Wolbachia symbionts in an isopod.</title>
        <authorList>
            <person name="Becking T."/>
            <person name="Chebbi M.A."/>
            <person name="Giraud I."/>
            <person name="Moumen B."/>
            <person name="Laverre T."/>
            <person name="Caubet Y."/>
            <person name="Peccoud J."/>
            <person name="Gilbert C."/>
            <person name="Cordaux R."/>
        </authorList>
    </citation>
    <scope>NUCLEOTIDE SEQUENCE [LARGE SCALE GENOMIC DNA]</scope>
    <source>
        <strain evidence="2">ANa2</strain>
        <tissue evidence="2">Whole body excluding digestive tract and cuticle</tissue>
    </source>
</reference>
<name>A0A5N5SX91_9CRUS</name>
<dbReference type="EMBL" id="SEYY01019131">
    <property type="protein sequence ID" value="KAB7498617.1"/>
    <property type="molecule type" value="Genomic_DNA"/>
</dbReference>
<organism evidence="2 3">
    <name type="scientific">Armadillidium nasatum</name>
    <dbReference type="NCBI Taxonomy" id="96803"/>
    <lineage>
        <taxon>Eukaryota</taxon>
        <taxon>Metazoa</taxon>
        <taxon>Ecdysozoa</taxon>
        <taxon>Arthropoda</taxon>
        <taxon>Crustacea</taxon>
        <taxon>Multicrustacea</taxon>
        <taxon>Malacostraca</taxon>
        <taxon>Eumalacostraca</taxon>
        <taxon>Peracarida</taxon>
        <taxon>Isopoda</taxon>
        <taxon>Oniscidea</taxon>
        <taxon>Crinocheta</taxon>
        <taxon>Armadillidiidae</taxon>
        <taxon>Armadillidium</taxon>
    </lineage>
</organism>
<comment type="caution">
    <text evidence="2">The sequence shown here is derived from an EMBL/GenBank/DDBJ whole genome shotgun (WGS) entry which is preliminary data.</text>
</comment>
<dbReference type="GO" id="GO:0005758">
    <property type="term" value="C:mitochondrial intermembrane space"/>
    <property type="evidence" value="ECO:0007669"/>
    <property type="project" value="InterPro"/>
</dbReference>
<dbReference type="AlphaFoldDB" id="A0A5N5SX91"/>
<evidence type="ECO:0000313" key="2">
    <source>
        <dbReference type="EMBL" id="KAB7498617.1"/>
    </source>
</evidence>
<dbReference type="InterPro" id="IPR037365">
    <property type="entry name" value="Slowmo/Ups"/>
</dbReference>
<dbReference type="Pfam" id="PF04707">
    <property type="entry name" value="PRELI"/>
    <property type="match status" value="1"/>
</dbReference>
<evidence type="ECO:0000313" key="3">
    <source>
        <dbReference type="Proteomes" id="UP000326759"/>
    </source>
</evidence>
<sequence length="214" mass="24681">MKIWTTEHVFNHPWETVVQAVWRKYPNPHKPEVLSTDIVDRKVEKGILYSTRFISSRWGLPGWAKKLIGSDGMCYAFENSEVDPVKQKMKMRTRNVSFANTVSMDERMEYKPDPNDASKTIVHQEMFIAVRGVPLTSYIENYLINYASNNSSKGKDAMEWIIKKIDVEVEELMHTYKRGTSELKTSIGKFQDTAKKSIGDISNLTKSNKTLPRI</sequence>
<gene>
    <name evidence="2" type="primary">slmo</name>
    <name evidence="2" type="ORF">Anas_10106</name>
</gene>
<dbReference type="PANTHER" id="PTHR11158">
    <property type="entry name" value="MSF1/PX19 RELATED"/>
    <property type="match status" value="1"/>
</dbReference>
<feature type="domain" description="PRELI/MSF1" evidence="1">
    <location>
        <begin position="1"/>
        <end position="170"/>
    </location>
</feature>
<accession>A0A5N5SX91</accession>
<dbReference type="PROSITE" id="PS50904">
    <property type="entry name" value="PRELI_MSF1"/>
    <property type="match status" value="1"/>
</dbReference>
<dbReference type="Proteomes" id="UP000326759">
    <property type="component" value="Unassembled WGS sequence"/>
</dbReference>